<name>A0ABP9BC91_9ACTN</name>
<dbReference type="PANTHER" id="PTHR44858:SF1">
    <property type="entry name" value="UDP-N-ACETYLGLUCOSAMINE--PEPTIDE N-ACETYLGLUCOSAMINYLTRANSFERASE SPINDLY-RELATED"/>
    <property type="match status" value="1"/>
</dbReference>
<feature type="repeat" description="TPR" evidence="3">
    <location>
        <begin position="229"/>
        <end position="262"/>
    </location>
</feature>
<dbReference type="Pfam" id="PF13432">
    <property type="entry name" value="TPR_16"/>
    <property type="match status" value="3"/>
</dbReference>
<dbReference type="InterPro" id="IPR050498">
    <property type="entry name" value="Ycf3"/>
</dbReference>
<organism evidence="5 6">
    <name type="scientific">Streptomyces sanyensis</name>
    <dbReference type="NCBI Taxonomy" id="568869"/>
    <lineage>
        <taxon>Bacteria</taxon>
        <taxon>Bacillati</taxon>
        <taxon>Actinomycetota</taxon>
        <taxon>Actinomycetes</taxon>
        <taxon>Kitasatosporales</taxon>
        <taxon>Streptomycetaceae</taxon>
        <taxon>Streptomyces</taxon>
    </lineage>
</organism>
<dbReference type="SUPFAM" id="SSF48452">
    <property type="entry name" value="TPR-like"/>
    <property type="match status" value="2"/>
</dbReference>
<keyword evidence="6" id="KW-1185">Reference proteome</keyword>
<evidence type="ECO:0000313" key="5">
    <source>
        <dbReference type="EMBL" id="GAA4792566.1"/>
    </source>
</evidence>
<dbReference type="EMBL" id="BAABJV010000019">
    <property type="protein sequence ID" value="GAA4792566.1"/>
    <property type="molecule type" value="Genomic_DNA"/>
</dbReference>
<evidence type="ECO:0000256" key="2">
    <source>
        <dbReference type="ARBA" id="ARBA00022803"/>
    </source>
</evidence>
<sequence length="462" mass="48862">MPRPKPMLARVRGKGLRLRTAAVAAAALAATAATVAGGAEPGARQPAPALAAGVPLSQSTADDLARGTTALQQHLKAQPKDATGWAALGTAYVEQARTSGDAALYPKAEAAFTRSLELRPAAGNDAALAGRALLAAARHDFTAALGHADHALRVNPYSEQALAGRVDALVELGRYEEAWQAVRLADRRRPGLPVFTRYAYLLELRGDTAGAERLLRRVQDSATGAAERAYAATALGRLAWDQGRYDQALGHFDDALRADPGHLPALEGRGRAHAAQGDTQQALADLGEAVRRQPLPERLAALGELHEAAGRHTEARQQYALAGTWLRLASAGGVSTDLEAALVAADHGDPREALASARAEWERRRTVHTADALAWALHANGRHKEALRHAQQATAPSPGYRHAPFLFHRGMIEHALGDAESAERHLRAALELNPGFSPTGAREAREVLRSLAAAGRGEGSAR</sequence>
<dbReference type="PROSITE" id="PS50005">
    <property type="entry name" value="TPR"/>
    <property type="match status" value="2"/>
</dbReference>
<keyword evidence="2 3" id="KW-0802">TPR repeat</keyword>
<dbReference type="InterPro" id="IPR011990">
    <property type="entry name" value="TPR-like_helical_dom_sf"/>
</dbReference>
<feature type="repeat" description="TPR" evidence="3">
    <location>
        <begin position="403"/>
        <end position="436"/>
    </location>
</feature>
<dbReference type="PANTHER" id="PTHR44858">
    <property type="entry name" value="TETRATRICOPEPTIDE REPEAT PROTEIN 6"/>
    <property type="match status" value="1"/>
</dbReference>
<feature type="signal peptide" evidence="4">
    <location>
        <begin position="1"/>
        <end position="32"/>
    </location>
</feature>
<proteinExistence type="predicted"/>
<evidence type="ECO:0000256" key="4">
    <source>
        <dbReference type="SAM" id="SignalP"/>
    </source>
</evidence>
<dbReference type="Gene3D" id="1.25.40.10">
    <property type="entry name" value="Tetratricopeptide repeat domain"/>
    <property type="match status" value="3"/>
</dbReference>
<dbReference type="RefSeq" id="WP_425588714.1">
    <property type="nucleotide sequence ID" value="NZ_BAABJV010000019.1"/>
</dbReference>
<evidence type="ECO:0000256" key="3">
    <source>
        <dbReference type="PROSITE-ProRule" id="PRU00339"/>
    </source>
</evidence>
<dbReference type="Proteomes" id="UP001501147">
    <property type="component" value="Unassembled WGS sequence"/>
</dbReference>
<gene>
    <name evidence="5" type="ORF">GCM10023329_50770</name>
</gene>
<reference evidence="6" key="1">
    <citation type="journal article" date="2019" name="Int. J. Syst. Evol. Microbiol.">
        <title>The Global Catalogue of Microorganisms (GCM) 10K type strain sequencing project: providing services to taxonomists for standard genome sequencing and annotation.</title>
        <authorList>
            <consortium name="The Broad Institute Genomics Platform"/>
            <consortium name="The Broad Institute Genome Sequencing Center for Infectious Disease"/>
            <person name="Wu L."/>
            <person name="Ma J."/>
        </authorList>
    </citation>
    <scope>NUCLEOTIDE SEQUENCE [LARGE SCALE GENOMIC DNA]</scope>
    <source>
        <strain evidence="6">JCM 18324</strain>
    </source>
</reference>
<keyword evidence="4" id="KW-0732">Signal</keyword>
<comment type="caution">
    <text evidence="5">The sequence shown here is derived from an EMBL/GenBank/DDBJ whole genome shotgun (WGS) entry which is preliminary data.</text>
</comment>
<keyword evidence="1" id="KW-0677">Repeat</keyword>
<evidence type="ECO:0000256" key="1">
    <source>
        <dbReference type="ARBA" id="ARBA00022737"/>
    </source>
</evidence>
<dbReference type="InterPro" id="IPR019734">
    <property type="entry name" value="TPR_rpt"/>
</dbReference>
<accession>A0ABP9BC91</accession>
<dbReference type="SMART" id="SM00028">
    <property type="entry name" value="TPR"/>
    <property type="match status" value="6"/>
</dbReference>
<evidence type="ECO:0000313" key="6">
    <source>
        <dbReference type="Proteomes" id="UP001501147"/>
    </source>
</evidence>
<protein>
    <submittedName>
        <fullName evidence="5">Tetratricopeptide repeat protein</fullName>
    </submittedName>
</protein>
<feature type="chain" id="PRO_5045117516" evidence="4">
    <location>
        <begin position="33"/>
        <end position="462"/>
    </location>
</feature>